<dbReference type="AlphaFoldDB" id="E8V0F7"/>
<keyword evidence="2" id="KW-1185">Reference proteome</keyword>
<evidence type="ECO:0008006" key="3">
    <source>
        <dbReference type="Google" id="ProtNLM"/>
    </source>
</evidence>
<gene>
    <name evidence="1" type="ordered locus">AciPR4_3688</name>
</gene>
<evidence type="ECO:0000313" key="1">
    <source>
        <dbReference type="EMBL" id="ADV84440.1"/>
    </source>
</evidence>
<dbReference type="Pfam" id="PF04237">
    <property type="entry name" value="YjbR"/>
    <property type="match status" value="1"/>
</dbReference>
<dbReference type="STRING" id="401053.AciPR4_3688"/>
<proteinExistence type="predicted"/>
<accession>E8V0F7</accession>
<dbReference type="Gene3D" id="3.90.1150.30">
    <property type="match status" value="1"/>
</dbReference>
<dbReference type="RefSeq" id="WP_013570170.1">
    <property type="nucleotide sequence ID" value="NC_014963.1"/>
</dbReference>
<dbReference type="eggNOG" id="COG2315">
    <property type="taxonomic scope" value="Bacteria"/>
</dbReference>
<organism evidence="1 2">
    <name type="scientific">Terriglobus saanensis (strain ATCC BAA-1853 / DSM 23119 / SP1PR4)</name>
    <dbReference type="NCBI Taxonomy" id="401053"/>
    <lineage>
        <taxon>Bacteria</taxon>
        <taxon>Pseudomonadati</taxon>
        <taxon>Acidobacteriota</taxon>
        <taxon>Terriglobia</taxon>
        <taxon>Terriglobales</taxon>
        <taxon>Acidobacteriaceae</taxon>
        <taxon>Terriglobus</taxon>
    </lineage>
</organism>
<dbReference type="SUPFAM" id="SSF142906">
    <property type="entry name" value="YjbR-like"/>
    <property type="match status" value="1"/>
</dbReference>
<name>E8V0F7_TERSS</name>
<dbReference type="KEGG" id="tsa:AciPR4_3688"/>
<dbReference type="HOGENOM" id="CLU_105851_4_1_0"/>
<sequence length="142" mass="15911">MNVELAREYLLSLPDVVETHQWGDNLVFWVGDKAIGGKMFAVFDLSANAKSVASFAAGRERCSELLELDGLLPAPYFARIFWIGTSYWSALRDTEWREHLAAAHALTREKLPPKVQRVLALTKTEQKKLILAARKLKAAAKS</sequence>
<dbReference type="Proteomes" id="UP000006844">
    <property type="component" value="Chromosome"/>
</dbReference>
<dbReference type="InterPro" id="IPR038056">
    <property type="entry name" value="YjbR-like_sf"/>
</dbReference>
<dbReference type="EMBL" id="CP002467">
    <property type="protein sequence ID" value="ADV84440.1"/>
    <property type="molecule type" value="Genomic_DNA"/>
</dbReference>
<protein>
    <recommendedName>
        <fullName evidence="3">MmcQ/YjbR family DNA-binding protein</fullName>
    </recommendedName>
</protein>
<evidence type="ECO:0000313" key="2">
    <source>
        <dbReference type="Proteomes" id="UP000006844"/>
    </source>
</evidence>
<dbReference type="OrthoDB" id="9789813at2"/>
<reference evidence="1 2" key="1">
    <citation type="journal article" date="2012" name="Stand. Genomic Sci.">
        <title>Complete genome sequence of Terriglobus saanensis type strain SP1PR4(T), an Acidobacteria from tundra soil.</title>
        <authorList>
            <person name="Rawat S.R."/>
            <person name="Mannisto M.K."/>
            <person name="Starovoytov V."/>
            <person name="Goodwin L."/>
            <person name="Nolan M."/>
            <person name="Hauser L."/>
            <person name="Land M."/>
            <person name="Davenport K.W."/>
            <person name="Woyke T."/>
            <person name="Haggblom M.M."/>
        </authorList>
    </citation>
    <scope>NUCLEOTIDE SEQUENCE</scope>
    <source>
        <strain evidence="2">ATCC BAA-1853 / DSM 23119 / SP1PR4</strain>
    </source>
</reference>
<dbReference type="InterPro" id="IPR058532">
    <property type="entry name" value="YjbR/MT2646/Rv2570-like"/>
</dbReference>